<dbReference type="Proteomes" id="UP000447545">
    <property type="component" value="Unassembled WGS sequence"/>
</dbReference>
<evidence type="ECO:0000256" key="1">
    <source>
        <dbReference type="SAM" id="SignalP"/>
    </source>
</evidence>
<reference evidence="3 4" key="1">
    <citation type="submission" date="2019-11" db="EMBL/GenBank/DDBJ databases">
        <title>Winogradskyella ouciana sp. nov., isolated from the hadal seawater of the Mariana Trench.</title>
        <authorList>
            <person name="Liu R."/>
        </authorList>
    </citation>
    <scope>NUCLEOTIDE SEQUENCE [LARGE SCALE GENOMIC DNA]</scope>
    <source>
        <strain evidence="3 4">ZXX205</strain>
    </source>
</reference>
<feature type="domain" description="Outer membrane protein beta-barrel" evidence="2">
    <location>
        <begin position="23"/>
        <end position="175"/>
    </location>
</feature>
<dbReference type="Pfam" id="PF13568">
    <property type="entry name" value="OMP_b-brl_2"/>
    <property type="match status" value="1"/>
</dbReference>
<name>A0A7K1GAF1_9FLAO</name>
<evidence type="ECO:0000313" key="4">
    <source>
        <dbReference type="Proteomes" id="UP000447545"/>
    </source>
</evidence>
<dbReference type="InterPro" id="IPR025665">
    <property type="entry name" value="Beta-barrel_OMP_2"/>
</dbReference>
<dbReference type="RefSeq" id="WP_155087844.1">
    <property type="nucleotide sequence ID" value="NZ_WJYA01000003.1"/>
</dbReference>
<feature type="signal peptide" evidence="1">
    <location>
        <begin position="1"/>
        <end position="22"/>
    </location>
</feature>
<evidence type="ECO:0000259" key="2">
    <source>
        <dbReference type="Pfam" id="PF13568"/>
    </source>
</evidence>
<protein>
    <submittedName>
        <fullName evidence="3">Outer membrane beta-barrel protein</fullName>
    </submittedName>
</protein>
<dbReference type="EMBL" id="WJYA01000003">
    <property type="protein sequence ID" value="MTE26005.1"/>
    <property type="molecule type" value="Genomic_DNA"/>
</dbReference>
<gene>
    <name evidence="3" type="ORF">F1003_03580</name>
</gene>
<keyword evidence="1" id="KW-0732">Signal</keyword>
<feature type="chain" id="PRO_5029740410" evidence="1">
    <location>
        <begin position="23"/>
        <end position="201"/>
    </location>
</feature>
<accession>A0A7K1GAF1</accession>
<sequence length="201" mass="22841">MRNRIALFIVFIICFTSSYSQTKFGATLGLNTSRFTDGFKTVNGSYFNFSSTGLSIGAFAEFEISEKIKFYPKIIYNQIGDREKDFGNVEERGLDISTIDYKLDYLSIPLNFRFFSKPYLTVGPQIGILLSEKAESLDLGDVKTSVDFGGNFGIGYPIQDFRIELTFYQGFSTLLEIEREFNDDIGTRNTYVNFSVGYIIK</sequence>
<keyword evidence="4" id="KW-1185">Reference proteome</keyword>
<dbReference type="AlphaFoldDB" id="A0A7K1GAF1"/>
<comment type="caution">
    <text evidence="3">The sequence shown here is derived from an EMBL/GenBank/DDBJ whole genome shotgun (WGS) entry which is preliminary data.</text>
</comment>
<organism evidence="3 4">
    <name type="scientific">Winogradskyella ouciana</name>
    <dbReference type="NCBI Taxonomy" id="2608631"/>
    <lineage>
        <taxon>Bacteria</taxon>
        <taxon>Pseudomonadati</taxon>
        <taxon>Bacteroidota</taxon>
        <taxon>Flavobacteriia</taxon>
        <taxon>Flavobacteriales</taxon>
        <taxon>Flavobacteriaceae</taxon>
        <taxon>Winogradskyella</taxon>
    </lineage>
</organism>
<evidence type="ECO:0000313" key="3">
    <source>
        <dbReference type="EMBL" id="MTE26005.1"/>
    </source>
</evidence>
<proteinExistence type="predicted"/>